<dbReference type="Proteomes" id="UP000198793">
    <property type="component" value="Unassembled WGS sequence"/>
</dbReference>
<organism evidence="3 4">
    <name type="scientific">Aureimonas jatrophae</name>
    <dbReference type="NCBI Taxonomy" id="1166073"/>
    <lineage>
        <taxon>Bacteria</taxon>
        <taxon>Pseudomonadati</taxon>
        <taxon>Pseudomonadota</taxon>
        <taxon>Alphaproteobacteria</taxon>
        <taxon>Hyphomicrobiales</taxon>
        <taxon>Aurantimonadaceae</taxon>
        <taxon>Aureimonas</taxon>
    </lineage>
</organism>
<evidence type="ECO:0000313" key="3">
    <source>
        <dbReference type="EMBL" id="SDN87608.1"/>
    </source>
</evidence>
<protein>
    <recommendedName>
        <fullName evidence="5">DUF2125 domain-containing protein</fullName>
    </recommendedName>
</protein>
<evidence type="ECO:0008006" key="5">
    <source>
        <dbReference type="Google" id="ProtNLM"/>
    </source>
</evidence>
<evidence type="ECO:0000313" key="4">
    <source>
        <dbReference type="Proteomes" id="UP000198793"/>
    </source>
</evidence>
<dbReference type="AlphaFoldDB" id="A0A1H0EYZ3"/>
<keyword evidence="4" id="KW-1185">Reference proteome</keyword>
<sequence length="526" mass="55395">MVRHRLVSAFALTLLAPAPAPAQTPAAVASAGSEAAKVPEAVAALRRTLETYLTAVPFERGLLRLEADSTGQRLVIDPAPLLTDLAGSAVQFRPLRYRLAERPDGDWDVSSDDAIEVEAAPTVEGRTQTFLYRQDSQSFRGVFSPALAAFSQGELRAEGTRNEQRDALSSSVAAIRSTSFTTSARANAAGGADVEFRQSYDGFQQTTTVQVPQGEGTPFSSFGFDVAATGVRSEGRAEGVRTVAIRDLYALVLRNAAALEADPKGALAGPFGAELKTALREVLPLWAGLTGSTSAEAFHVSSLYGDLTIGQARQDLRFSGIGRDAGFDIDMALSGIDVASAFLPSWSATLLPDELTFGFAISGLDLAAPADLALREVDFRQDPPLSPEAQARVTAAFNLENMRSVLKPGSIRARDYDIAFSGAFTVQDSKPEARIAVDVGGLDQALTTLQAAAATQPELYQAVGVIQFAKGIGRPRDDGRLEWIVEAMADGSVTVNGTMLKGPDPVAPPPGDGALEGDTPPDATDL</sequence>
<evidence type="ECO:0000256" key="2">
    <source>
        <dbReference type="SAM" id="SignalP"/>
    </source>
</evidence>
<feature type="signal peptide" evidence="2">
    <location>
        <begin position="1"/>
        <end position="22"/>
    </location>
</feature>
<evidence type="ECO:0000256" key="1">
    <source>
        <dbReference type="SAM" id="MobiDB-lite"/>
    </source>
</evidence>
<dbReference type="RefSeq" id="WP_090670345.1">
    <property type="nucleotide sequence ID" value="NZ_FNIT01000002.1"/>
</dbReference>
<feature type="chain" id="PRO_5011638515" description="DUF2125 domain-containing protein" evidence="2">
    <location>
        <begin position="23"/>
        <end position="526"/>
    </location>
</feature>
<dbReference type="OrthoDB" id="7904364at2"/>
<keyword evidence="2" id="KW-0732">Signal</keyword>
<gene>
    <name evidence="3" type="ORF">SAMN05192530_102284</name>
</gene>
<dbReference type="EMBL" id="FNIT01000002">
    <property type="protein sequence ID" value="SDN87608.1"/>
    <property type="molecule type" value="Genomic_DNA"/>
</dbReference>
<reference evidence="3 4" key="1">
    <citation type="submission" date="2016-10" db="EMBL/GenBank/DDBJ databases">
        <authorList>
            <person name="de Groot N.N."/>
        </authorList>
    </citation>
    <scope>NUCLEOTIDE SEQUENCE [LARGE SCALE GENOMIC DNA]</scope>
    <source>
        <strain evidence="4">L7-484,KACC 16230,DSM 25025</strain>
    </source>
</reference>
<accession>A0A1H0EYZ3</accession>
<feature type="region of interest" description="Disordered" evidence="1">
    <location>
        <begin position="500"/>
        <end position="526"/>
    </location>
</feature>
<proteinExistence type="predicted"/>
<name>A0A1H0EYZ3_9HYPH</name>